<keyword evidence="3" id="KW-1185">Reference proteome</keyword>
<accession>A0A9P0TNC0</accession>
<evidence type="ECO:0000256" key="1">
    <source>
        <dbReference type="SAM" id="MobiDB-lite"/>
    </source>
</evidence>
<dbReference type="EMBL" id="CALOZG010000021">
    <property type="protein sequence ID" value="CAH4031944.1"/>
    <property type="molecule type" value="Genomic_DNA"/>
</dbReference>
<evidence type="ECO:0000313" key="3">
    <source>
        <dbReference type="Proteomes" id="UP001152562"/>
    </source>
</evidence>
<organism evidence="2 3">
    <name type="scientific">Pieris brassicae</name>
    <name type="common">White butterfly</name>
    <name type="synonym">Large white butterfly</name>
    <dbReference type="NCBI Taxonomy" id="7116"/>
    <lineage>
        <taxon>Eukaryota</taxon>
        <taxon>Metazoa</taxon>
        <taxon>Ecdysozoa</taxon>
        <taxon>Arthropoda</taxon>
        <taxon>Hexapoda</taxon>
        <taxon>Insecta</taxon>
        <taxon>Pterygota</taxon>
        <taxon>Neoptera</taxon>
        <taxon>Endopterygota</taxon>
        <taxon>Lepidoptera</taxon>
        <taxon>Glossata</taxon>
        <taxon>Ditrysia</taxon>
        <taxon>Papilionoidea</taxon>
        <taxon>Pieridae</taxon>
        <taxon>Pierinae</taxon>
        <taxon>Pieris</taxon>
    </lineage>
</organism>
<feature type="region of interest" description="Disordered" evidence="1">
    <location>
        <begin position="109"/>
        <end position="130"/>
    </location>
</feature>
<dbReference type="AlphaFoldDB" id="A0A9P0TNC0"/>
<gene>
    <name evidence="2" type="ORF">PIBRA_LOCUS8396</name>
</gene>
<proteinExistence type="predicted"/>
<dbReference type="Proteomes" id="UP001152562">
    <property type="component" value="Unassembled WGS sequence"/>
</dbReference>
<name>A0A9P0TNC0_PIEBR</name>
<evidence type="ECO:0000313" key="2">
    <source>
        <dbReference type="EMBL" id="CAH4031944.1"/>
    </source>
</evidence>
<comment type="caution">
    <text evidence="2">The sequence shown here is derived from an EMBL/GenBank/DDBJ whole genome shotgun (WGS) entry which is preliminary data.</text>
</comment>
<sequence length="130" mass="14407">MFGIRTPTKVTTPTPQAIEREEREVLAPVQPQTPTLIPAVRKSIGELEAAIAQSAEGLKKQKSYKNRLTEAAAVQQSALLQLDAARNLKGEIKAAVTSAVKRLYELVKEADSQTKEGKDKKEERTRRRPD</sequence>
<protein>
    <submittedName>
        <fullName evidence="2">Uncharacterized protein</fullName>
    </submittedName>
</protein>
<reference evidence="2" key="1">
    <citation type="submission" date="2022-05" db="EMBL/GenBank/DDBJ databases">
        <authorList>
            <person name="Okamura Y."/>
        </authorList>
    </citation>
    <scope>NUCLEOTIDE SEQUENCE</scope>
</reference>